<dbReference type="EMBL" id="BAAABZ010000047">
    <property type="protein sequence ID" value="GAA0541069.1"/>
    <property type="molecule type" value="Genomic_DNA"/>
</dbReference>
<protein>
    <recommendedName>
        <fullName evidence="2">TniQ domain-containing protein</fullName>
    </recommendedName>
</protein>
<proteinExistence type="predicted"/>
<comment type="caution">
    <text evidence="3">The sequence shown here is derived from an EMBL/GenBank/DDBJ whole genome shotgun (WGS) entry which is preliminary data.</text>
</comment>
<accession>A0ABN1DE03</accession>
<organism evidence="3 4">
    <name type="scientific">Streptomyces mordarskii</name>
    <dbReference type="NCBI Taxonomy" id="1226758"/>
    <lineage>
        <taxon>Bacteria</taxon>
        <taxon>Bacillati</taxon>
        <taxon>Actinomycetota</taxon>
        <taxon>Actinomycetes</taxon>
        <taxon>Kitasatosporales</taxon>
        <taxon>Streptomycetaceae</taxon>
        <taxon>Streptomyces</taxon>
    </lineage>
</organism>
<dbReference type="RefSeq" id="WP_346160266.1">
    <property type="nucleotide sequence ID" value="NZ_BAAABZ010000047.1"/>
</dbReference>
<dbReference type="Pfam" id="PF06527">
    <property type="entry name" value="TniQ"/>
    <property type="match status" value="1"/>
</dbReference>
<name>A0ABN1DE03_9ACTN</name>
<evidence type="ECO:0000256" key="1">
    <source>
        <dbReference type="SAM" id="MobiDB-lite"/>
    </source>
</evidence>
<dbReference type="InterPro" id="IPR009492">
    <property type="entry name" value="TniQ"/>
</dbReference>
<feature type="domain" description="TniQ" evidence="2">
    <location>
        <begin position="38"/>
        <end position="172"/>
    </location>
</feature>
<reference evidence="3 4" key="1">
    <citation type="journal article" date="2019" name="Int. J. Syst. Evol. Microbiol.">
        <title>The Global Catalogue of Microorganisms (GCM) 10K type strain sequencing project: providing services to taxonomists for standard genome sequencing and annotation.</title>
        <authorList>
            <consortium name="The Broad Institute Genomics Platform"/>
            <consortium name="The Broad Institute Genome Sequencing Center for Infectious Disease"/>
            <person name="Wu L."/>
            <person name="Ma J."/>
        </authorList>
    </citation>
    <scope>NUCLEOTIDE SEQUENCE [LARGE SCALE GENOMIC DNA]</scope>
    <source>
        <strain evidence="3 4">JCM 5052</strain>
    </source>
</reference>
<gene>
    <name evidence="3" type="ORF">GCM10010390_48790</name>
</gene>
<evidence type="ECO:0000259" key="2">
    <source>
        <dbReference type="Pfam" id="PF06527"/>
    </source>
</evidence>
<dbReference type="Proteomes" id="UP001501576">
    <property type="component" value="Unassembled WGS sequence"/>
</dbReference>
<sequence length="397" mass="43372">MSRIDATARARAATVPAQPSVVTAGAWLRTPSAAPGVFRVRPLPGEATASYGQRLAITYQLTLPQLLDSANITLTGHGTLPTAELHLSPAACHHLAALARIPLPHLTRALPRLAPHDAAHRTAAAAHWKQPEAEQQPVRACTLCTRHRSHGTTDTAWVHRPPHRLMCPRHQQAAPDPRVTTTIQTWAAPDLATAHHAHQRFLRHPRASTAWTAARAITTRWYDHQQHLTHRWHTRLTQLCATNPHLTTAGSVSPALLTRDLVIYPETVDLARALATLPNRPQRTTNDALTLIARRLGLARLTPSANDPLRVFLTHTRTDQPKRTPKPTENAAAYKRTTTSTGNPRSFPHNYRTAGQAPEQANRTRHQATPSTPDAAAPAIPSPTPKGGTPDPKDQTP</sequence>
<feature type="region of interest" description="Disordered" evidence="1">
    <location>
        <begin position="314"/>
        <end position="397"/>
    </location>
</feature>
<keyword evidence="4" id="KW-1185">Reference proteome</keyword>
<feature type="compositionally biased region" description="Low complexity" evidence="1">
    <location>
        <begin position="368"/>
        <end position="379"/>
    </location>
</feature>
<evidence type="ECO:0000313" key="3">
    <source>
        <dbReference type="EMBL" id="GAA0541069.1"/>
    </source>
</evidence>
<evidence type="ECO:0000313" key="4">
    <source>
        <dbReference type="Proteomes" id="UP001501576"/>
    </source>
</evidence>